<accession>A0A5E8H440</accession>
<name>A0A5E8H440_ROSAD</name>
<evidence type="ECO:0000259" key="1">
    <source>
        <dbReference type="Pfam" id="PF08924"/>
    </source>
</evidence>
<dbReference type="Pfam" id="PF08924">
    <property type="entry name" value="Rv2525c_GlyHyd-like"/>
    <property type="match status" value="1"/>
</dbReference>
<organism evidence="2 3">
    <name type="scientific">Roseibium alexandrii (strain DSM 17067 / NCIMB 14079 / DFL-11)</name>
    <name type="common">Labrenzia alexandrii</name>
    <dbReference type="NCBI Taxonomy" id="244592"/>
    <lineage>
        <taxon>Bacteria</taxon>
        <taxon>Pseudomonadati</taxon>
        <taxon>Pseudomonadota</taxon>
        <taxon>Alphaproteobacteria</taxon>
        <taxon>Hyphomicrobiales</taxon>
        <taxon>Stappiaceae</taxon>
        <taxon>Roseibium</taxon>
    </lineage>
</organism>
<evidence type="ECO:0000313" key="3">
    <source>
        <dbReference type="Proteomes" id="UP000004703"/>
    </source>
</evidence>
<evidence type="ECO:0000313" key="2">
    <source>
        <dbReference type="EMBL" id="EEE46653.1"/>
    </source>
</evidence>
<dbReference type="AlphaFoldDB" id="A0A5E8H440"/>
<dbReference type="Gene3D" id="2.30.30.40">
    <property type="entry name" value="SH3 Domains"/>
    <property type="match status" value="1"/>
</dbReference>
<dbReference type="InterPro" id="IPR017853">
    <property type="entry name" value="GH"/>
</dbReference>
<comment type="caution">
    <text evidence="2">The sequence shown here is derived from an EMBL/GenBank/DDBJ whole genome shotgun (WGS) entry which is preliminary data.</text>
</comment>
<feature type="domain" description="Rv2525c-like glycoside hydrolase-like" evidence="1">
    <location>
        <begin position="76"/>
        <end position="246"/>
    </location>
</feature>
<reference evidence="2 3" key="2">
    <citation type="submission" date="2013-04" db="EMBL/GenBank/DDBJ databases">
        <authorList>
            <person name="Fiebig A."/>
            <person name="Pradella S."/>
            <person name="Wagner-Doebler I."/>
        </authorList>
    </citation>
    <scope>NUCLEOTIDE SEQUENCE [LARGE SCALE GENOMIC DNA]</scope>
    <source>
        <strain evidence="3">DSM 17067 / NCIMB 14079 / DFL-11</strain>
    </source>
</reference>
<dbReference type="InterPro" id="IPR015020">
    <property type="entry name" value="Rv2525c-like_Glyco_Hydro-like"/>
</dbReference>
<dbReference type="SUPFAM" id="SSF51445">
    <property type="entry name" value="(Trans)glycosidases"/>
    <property type="match status" value="1"/>
</dbReference>
<dbReference type="EMBL" id="ACCU02000003">
    <property type="protein sequence ID" value="EEE46653.1"/>
    <property type="molecule type" value="Genomic_DNA"/>
</dbReference>
<protein>
    <recommendedName>
        <fullName evidence="1">Rv2525c-like glycoside hydrolase-like domain-containing protein</fullName>
    </recommendedName>
</protein>
<proteinExistence type="predicted"/>
<dbReference type="Proteomes" id="UP000004703">
    <property type="component" value="Chromosome"/>
</dbReference>
<dbReference type="Gene3D" id="3.20.20.80">
    <property type="entry name" value="Glycosidases"/>
    <property type="match status" value="1"/>
</dbReference>
<reference evidence="2 3" key="1">
    <citation type="submission" date="2008-01" db="EMBL/GenBank/DDBJ databases">
        <authorList>
            <person name="Wagner-Dobler I."/>
            <person name="Ferriera S."/>
            <person name="Johnson J."/>
            <person name="Kravitz S."/>
            <person name="Beeson K."/>
            <person name="Sutton G."/>
            <person name="Rogers Y.-H."/>
            <person name="Friedman R."/>
            <person name="Frazier M."/>
            <person name="Venter J.C."/>
        </authorList>
    </citation>
    <scope>NUCLEOTIDE SEQUENCE [LARGE SCALE GENOMIC DNA]</scope>
    <source>
        <strain evidence="3">DSM 17067 / NCIMB 14079 / DFL-11</strain>
    </source>
</reference>
<gene>
    <name evidence="2" type="ORF">SADFL11_3942</name>
</gene>
<sequence>MNIGRREFMFGLSASVLLGSKIPATGSENSNIHIVDLANGFYQDRGKTPNPKEIDNRHLPNHPDLCTVDDVRFLENLQSKGVDTIIRYYSDENNAGITCKNLTVRERDLLQDFGFAICMVYQFEGRKRGRYRASTAKRDAKFILQRATEVLNQPEGSAVYIGVDEDADKNPEKDVLDYFRILNDEVQGRFDIGIYAPGSRCKAVRDNGLAKYFWVPEAPAWDGTTEFMNSGSWTMYQNKTEMQRSALAVADARDIKLDTDLMNPLAGNTIGAFNKDGSIKTYAKSKIEMVAAKRFWVTAGTANLRETPNGKPIGHMCVARMVHVLGYQGNWAKVDIDEDGIAEGYIHKKLLQPLSKKPSYFRSGCKPIQL</sequence>
<dbReference type="RefSeq" id="WP_008195411.1">
    <property type="nucleotide sequence ID" value="NZ_CM011002.1"/>
</dbReference>